<proteinExistence type="predicted"/>
<organism evidence="3 4">
    <name type="scientific">Racocetra fulgida</name>
    <dbReference type="NCBI Taxonomy" id="60492"/>
    <lineage>
        <taxon>Eukaryota</taxon>
        <taxon>Fungi</taxon>
        <taxon>Fungi incertae sedis</taxon>
        <taxon>Mucoromycota</taxon>
        <taxon>Glomeromycotina</taxon>
        <taxon>Glomeromycetes</taxon>
        <taxon>Diversisporales</taxon>
        <taxon>Gigasporaceae</taxon>
        <taxon>Racocetra</taxon>
    </lineage>
</organism>
<dbReference type="Proteomes" id="UP000789396">
    <property type="component" value="Unassembled WGS sequence"/>
</dbReference>
<dbReference type="GO" id="GO:0006144">
    <property type="term" value="P:purine nucleobase metabolic process"/>
    <property type="evidence" value="ECO:0007669"/>
    <property type="project" value="UniProtKB-KW"/>
</dbReference>
<keyword evidence="1" id="KW-0659">Purine metabolism</keyword>
<comment type="caution">
    <text evidence="3">The sequence shown here is derived from an EMBL/GenBank/DDBJ whole genome shotgun (WGS) entry which is preliminary data.</text>
</comment>
<reference evidence="3" key="1">
    <citation type="submission" date="2021-06" db="EMBL/GenBank/DDBJ databases">
        <authorList>
            <person name="Kallberg Y."/>
            <person name="Tangrot J."/>
            <person name="Rosling A."/>
        </authorList>
    </citation>
    <scope>NUCLEOTIDE SEQUENCE</scope>
    <source>
        <strain evidence="3">IN212</strain>
    </source>
</reference>
<evidence type="ECO:0000313" key="4">
    <source>
        <dbReference type="Proteomes" id="UP000789396"/>
    </source>
</evidence>
<dbReference type="InterPro" id="IPR036778">
    <property type="entry name" value="OHCU_decarboxylase_sf"/>
</dbReference>
<feature type="domain" description="Oxo-4-hydroxy-4-carboxy-5-ureidoimidazoline decarboxylase" evidence="2">
    <location>
        <begin position="17"/>
        <end position="201"/>
    </location>
</feature>
<dbReference type="Pfam" id="PF09349">
    <property type="entry name" value="OHCU_decarbox"/>
    <property type="match status" value="1"/>
</dbReference>
<sequence>MSCSGNSTTLPTITDLNSQPYDAFISSVNLLFEPAPSLATILYSCRPFASYNHLISTATQIIFGGIEKRDIDHSVDTNSQQLTLSQKLEVINAHPRLGENKQNLSTLSLKEQGYLKDDINGNNNSPVTPPLADEDEIVNSKLQSLNQQYEQKFGFRFVIFVNGRSRKEIIPILEDKLQNGNREDELNRGLLDMMNIASDRLTKLNGS</sequence>
<evidence type="ECO:0000259" key="2">
    <source>
        <dbReference type="Pfam" id="PF09349"/>
    </source>
</evidence>
<evidence type="ECO:0000313" key="3">
    <source>
        <dbReference type="EMBL" id="CAG8635368.1"/>
    </source>
</evidence>
<keyword evidence="4" id="KW-1185">Reference proteome</keyword>
<protein>
    <submittedName>
        <fullName evidence="3">6467_t:CDS:1</fullName>
    </submittedName>
</protein>
<dbReference type="SUPFAM" id="SSF158694">
    <property type="entry name" value="UraD-Like"/>
    <property type="match status" value="1"/>
</dbReference>
<gene>
    <name evidence="3" type="ORF">RFULGI_LOCUS7878</name>
</gene>
<accession>A0A9N9GZ17</accession>
<dbReference type="AlphaFoldDB" id="A0A9N9GZ17"/>
<dbReference type="OrthoDB" id="5398391at2759"/>
<dbReference type="PANTHER" id="PTHR37987:SF1">
    <property type="entry name" value="OXO-4-HYDROXY-4-CARBOXY-5-UREIDOIMIDAZOLINE DECARBOXYLASE DOMAIN-CONTAINING PROTEIN"/>
    <property type="match status" value="1"/>
</dbReference>
<name>A0A9N9GZ17_9GLOM</name>
<dbReference type="PANTHER" id="PTHR37987">
    <property type="entry name" value="CHROMOSOME 9, WHOLE GENOME SHOTGUN SEQUENCE"/>
    <property type="match status" value="1"/>
</dbReference>
<dbReference type="Gene3D" id="1.10.3330.10">
    <property type="entry name" value="Oxo-4-hydroxy-4-carboxy-5-ureidoimidazoline decarboxylase"/>
    <property type="match status" value="1"/>
</dbReference>
<dbReference type="InterPro" id="IPR018020">
    <property type="entry name" value="OHCU_decarboxylase"/>
</dbReference>
<evidence type="ECO:0000256" key="1">
    <source>
        <dbReference type="ARBA" id="ARBA00022631"/>
    </source>
</evidence>
<dbReference type="EMBL" id="CAJVPZ010011977">
    <property type="protein sequence ID" value="CAG8635368.1"/>
    <property type="molecule type" value="Genomic_DNA"/>
</dbReference>